<dbReference type="KEGG" id="csi:P262_04467"/>
<reference evidence="1 2" key="1">
    <citation type="journal article" date="2014" name="Genome Announc.">
        <title>Complete Genome Sequence of Cronobacter sakazakii Strain CMCC 45402.</title>
        <authorList>
            <person name="Zhao Z."/>
            <person name="Wang L."/>
            <person name="Wang B."/>
            <person name="Liang H."/>
            <person name="Ye Q."/>
            <person name="Zeng M."/>
        </authorList>
    </citation>
    <scope>NUCLEOTIDE SEQUENCE [LARGE SCALE GENOMIC DNA]</scope>
    <source>
        <strain evidence="2">45402</strain>
    </source>
</reference>
<dbReference type="EMBL" id="CP006731">
    <property type="protein sequence ID" value="AHB71550.1"/>
    <property type="molecule type" value="Genomic_DNA"/>
</dbReference>
<sequence length="67" mass="7434">MKDSNGNTSSKGNNPFDYINYGDTGKKLSTIVKCYNPSGSTSQEKYDWIKQNLAAAVEEAIEIRNNN</sequence>
<evidence type="ECO:0000313" key="1">
    <source>
        <dbReference type="EMBL" id="AHB71550.1"/>
    </source>
</evidence>
<dbReference type="HOGENOM" id="CLU_2805235_0_0_6"/>
<evidence type="ECO:0000313" key="2">
    <source>
        <dbReference type="Proteomes" id="UP000018545"/>
    </source>
</evidence>
<protein>
    <submittedName>
        <fullName evidence="1">Uncharacterized protein</fullName>
    </submittedName>
</protein>
<dbReference type="AlphaFoldDB" id="V5U3H3"/>
<dbReference type="Proteomes" id="UP000018545">
    <property type="component" value="Chromosome"/>
</dbReference>
<name>V5U3H3_9ENTR</name>
<organism evidence="1 2">
    <name type="scientific">Cronobacter malonaticus</name>
    <dbReference type="NCBI Taxonomy" id="413503"/>
    <lineage>
        <taxon>Bacteria</taxon>
        <taxon>Pseudomonadati</taxon>
        <taxon>Pseudomonadota</taxon>
        <taxon>Gammaproteobacteria</taxon>
        <taxon>Enterobacterales</taxon>
        <taxon>Enterobacteriaceae</taxon>
        <taxon>Cronobacter</taxon>
    </lineage>
</organism>
<accession>V5U3H3</accession>
<gene>
    <name evidence="1" type="ORF">P262_04467</name>
</gene>
<proteinExistence type="predicted"/>